<dbReference type="Gramene" id="OE9A096144T1">
    <property type="protein sequence ID" value="OE9A096144C1"/>
    <property type="gene ID" value="OE9A096144"/>
</dbReference>
<sequence length="74" mass="8368">MEDSRKSIASWSAVIAAYANMGMWSEYLRLFGDMNQTGLRAEIRHYGCLVDLLGRAGMLNEAIELIKEHAYEAK</sequence>
<keyword evidence="4" id="KW-1185">Reference proteome</keyword>
<gene>
    <name evidence="3" type="ORF">OLEA9_A096144</name>
</gene>
<feature type="repeat" description="PPR" evidence="2">
    <location>
        <begin position="7"/>
        <end position="41"/>
    </location>
</feature>
<dbReference type="EMBL" id="CACTIH010007779">
    <property type="protein sequence ID" value="CAA3018070.1"/>
    <property type="molecule type" value="Genomic_DNA"/>
</dbReference>
<name>A0A8S0UI81_OLEEU</name>
<dbReference type="PANTHER" id="PTHR47924:SF44">
    <property type="entry name" value="DYW DOMAIN-CONTAINING PROTEIN"/>
    <property type="match status" value="1"/>
</dbReference>
<evidence type="ECO:0008006" key="5">
    <source>
        <dbReference type="Google" id="ProtNLM"/>
    </source>
</evidence>
<dbReference type="PROSITE" id="PS51375">
    <property type="entry name" value="PPR"/>
    <property type="match status" value="1"/>
</dbReference>
<dbReference type="OrthoDB" id="185373at2759"/>
<dbReference type="Pfam" id="PF01535">
    <property type="entry name" value="PPR"/>
    <property type="match status" value="2"/>
</dbReference>
<protein>
    <recommendedName>
        <fullName evidence="5">Pentatricopeptide repeat-containing protein</fullName>
    </recommendedName>
</protein>
<dbReference type="Gene3D" id="1.25.40.10">
    <property type="entry name" value="Tetratricopeptide repeat domain"/>
    <property type="match status" value="1"/>
</dbReference>
<keyword evidence="1" id="KW-0677">Repeat</keyword>
<evidence type="ECO:0000313" key="4">
    <source>
        <dbReference type="Proteomes" id="UP000594638"/>
    </source>
</evidence>
<dbReference type="AlphaFoldDB" id="A0A8S0UI81"/>
<evidence type="ECO:0000256" key="2">
    <source>
        <dbReference type="PROSITE-ProRule" id="PRU00708"/>
    </source>
</evidence>
<evidence type="ECO:0000256" key="1">
    <source>
        <dbReference type="ARBA" id="ARBA00022737"/>
    </source>
</evidence>
<dbReference type="InterPro" id="IPR011990">
    <property type="entry name" value="TPR-like_helical_dom_sf"/>
</dbReference>
<dbReference type="InterPro" id="IPR002885">
    <property type="entry name" value="PPR_rpt"/>
</dbReference>
<comment type="caution">
    <text evidence="3">The sequence shown here is derived from an EMBL/GenBank/DDBJ whole genome shotgun (WGS) entry which is preliminary data.</text>
</comment>
<accession>A0A8S0UI81</accession>
<evidence type="ECO:0000313" key="3">
    <source>
        <dbReference type="EMBL" id="CAA3018070.1"/>
    </source>
</evidence>
<dbReference type="PANTHER" id="PTHR47924">
    <property type="entry name" value="PENTATRICOPEPTIDE REPEAT-CONTAINING PROTEIN"/>
    <property type="match status" value="1"/>
</dbReference>
<reference evidence="3 4" key="1">
    <citation type="submission" date="2019-12" db="EMBL/GenBank/DDBJ databases">
        <authorList>
            <person name="Alioto T."/>
            <person name="Alioto T."/>
            <person name="Gomez Garrido J."/>
        </authorList>
    </citation>
    <scope>NUCLEOTIDE SEQUENCE [LARGE SCALE GENOMIC DNA]</scope>
</reference>
<organism evidence="3 4">
    <name type="scientific">Olea europaea subsp. europaea</name>
    <dbReference type="NCBI Taxonomy" id="158383"/>
    <lineage>
        <taxon>Eukaryota</taxon>
        <taxon>Viridiplantae</taxon>
        <taxon>Streptophyta</taxon>
        <taxon>Embryophyta</taxon>
        <taxon>Tracheophyta</taxon>
        <taxon>Spermatophyta</taxon>
        <taxon>Magnoliopsida</taxon>
        <taxon>eudicotyledons</taxon>
        <taxon>Gunneridae</taxon>
        <taxon>Pentapetalae</taxon>
        <taxon>asterids</taxon>
        <taxon>lamiids</taxon>
        <taxon>Lamiales</taxon>
        <taxon>Oleaceae</taxon>
        <taxon>Oleeae</taxon>
        <taxon>Olea</taxon>
    </lineage>
</organism>
<dbReference type="NCBIfam" id="TIGR00756">
    <property type="entry name" value="PPR"/>
    <property type="match status" value="1"/>
</dbReference>
<dbReference type="Proteomes" id="UP000594638">
    <property type="component" value="Unassembled WGS sequence"/>
</dbReference>
<proteinExistence type="predicted"/>